<dbReference type="Pfam" id="PF00583">
    <property type="entry name" value="Acetyltransf_1"/>
    <property type="match status" value="1"/>
</dbReference>
<dbReference type="EMBL" id="FPAB01000002">
    <property type="protein sequence ID" value="SFS51363.1"/>
    <property type="molecule type" value="Genomic_DNA"/>
</dbReference>
<dbReference type="PANTHER" id="PTHR42791:SF1">
    <property type="entry name" value="N-ACETYLTRANSFERASE DOMAIN-CONTAINING PROTEIN"/>
    <property type="match status" value="1"/>
</dbReference>
<dbReference type="PROSITE" id="PS51186">
    <property type="entry name" value="GNAT"/>
    <property type="match status" value="1"/>
</dbReference>
<evidence type="ECO:0000259" key="1">
    <source>
        <dbReference type="PROSITE" id="PS51186"/>
    </source>
</evidence>
<protein>
    <submittedName>
        <fullName evidence="2">Ribosomal protein S18 acetylase RimI</fullName>
    </submittedName>
</protein>
<dbReference type="STRING" id="1176198.SAMN05444716_1029"/>
<proteinExistence type="predicted"/>
<dbReference type="GO" id="GO:0016747">
    <property type="term" value="F:acyltransferase activity, transferring groups other than amino-acyl groups"/>
    <property type="evidence" value="ECO:0007669"/>
    <property type="project" value="InterPro"/>
</dbReference>
<gene>
    <name evidence="2" type="ORF">SAMN05444716_1029</name>
</gene>
<dbReference type="Gene3D" id="3.40.630.30">
    <property type="match status" value="1"/>
</dbReference>
<accession>A0A1I6QFS8</accession>
<dbReference type="InterPro" id="IPR016181">
    <property type="entry name" value="Acyl_CoA_acyltransferase"/>
</dbReference>
<organism evidence="2 3">
    <name type="scientific">Streptomyces harbinensis</name>
    <dbReference type="NCBI Taxonomy" id="1176198"/>
    <lineage>
        <taxon>Bacteria</taxon>
        <taxon>Bacillati</taxon>
        <taxon>Actinomycetota</taxon>
        <taxon>Actinomycetes</taxon>
        <taxon>Kitasatosporales</taxon>
        <taxon>Streptomycetaceae</taxon>
        <taxon>Streptomyces</taxon>
    </lineage>
</organism>
<feature type="domain" description="N-acetyltransferase" evidence="1">
    <location>
        <begin position="9"/>
        <end position="153"/>
    </location>
</feature>
<dbReference type="AlphaFoldDB" id="A0A1I6QFS8"/>
<evidence type="ECO:0000313" key="3">
    <source>
        <dbReference type="Proteomes" id="UP000198873"/>
    </source>
</evidence>
<dbReference type="RefSeq" id="WP_026047569.1">
    <property type="nucleotide sequence ID" value="NZ_FPAB01000002.1"/>
</dbReference>
<reference evidence="3" key="1">
    <citation type="submission" date="2016-10" db="EMBL/GenBank/DDBJ databases">
        <authorList>
            <person name="Varghese N."/>
            <person name="Submissions S."/>
        </authorList>
    </citation>
    <scope>NUCLEOTIDE SEQUENCE [LARGE SCALE GENOMIC DNA]</scope>
    <source>
        <strain evidence="3">CGMCC 4.7047</strain>
    </source>
</reference>
<evidence type="ECO:0000313" key="2">
    <source>
        <dbReference type="EMBL" id="SFS51363.1"/>
    </source>
</evidence>
<dbReference type="PANTHER" id="PTHR42791">
    <property type="entry name" value="GNAT FAMILY ACETYLTRANSFERASE"/>
    <property type="match status" value="1"/>
</dbReference>
<keyword evidence="2" id="KW-0687">Ribonucleoprotein</keyword>
<name>A0A1I6QFS8_9ACTN</name>
<keyword evidence="3" id="KW-1185">Reference proteome</keyword>
<dbReference type="SUPFAM" id="SSF55729">
    <property type="entry name" value="Acyl-CoA N-acyltransferases (Nat)"/>
    <property type="match status" value="1"/>
</dbReference>
<dbReference type="CDD" id="cd04301">
    <property type="entry name" value="NAT_SF"/>
    <property type="match status" value="1"/>
</dbReference>
<dbReference type="InterPro" id="IPR052523">
    <property type="entry name" value="Trichothecene_AcTrans"/>
</dbReference>
<keyword evidence="2" id="KW-0689">Ribosomal protein</keyword>
<sequence length="154" mass="16340">MSGATAPSWSLRPAAQADVERIAELKAQVLRADLERLGRFDAHRVRQRARDEFAAGYTSLIEAGDGSFAGSVTFRPAGPGEWALGHFYLAPEFQGRGLGSAVLGALLARADAAGVAVRLTVLAGSAACRLYERHGFTVVGRDAIDVFMVRRPAG</sequence>
<dbReference type="GO" id="GO:0005840">
    <property type="term" value="C:ribosome"/>
    <property type="evidence" value="ECO:0007669"/>
    <property type="project" value="UniProtKB-KW"/>
</dbReference>
<dbReference type="InterPro" id="IPR000182">
    <property type="entry name" value="GNAT_dom"/>
</dbReference>
<dbReference type="Proteomes" id="UP000198873">
    <property type="component" value="Unassembled WGS sequence"/>
</dbReference>